<dbReference type="Pfam" id="PF00664">
    <property type="entry name" value="ABC_membrane"/>
    <property type="match status" value="2"/>
</dbReference>
<dbReference type="InterPro" id="IPR011527">
    <property type="entry name" value="ABC1_TM_dom"/>
</dbReference>
<feature type="domain" description="ABC transporter" evidence="10">
    <location>
        <begin position="1111"/>
        <end position="1357"/>
    </location>
</feature>
<evidence type="ECO:0000256" key="5">
    <source>
        <dbReference type="ARBA" id="ARBA00022840"/>
    </source>
</evidence>
<dbReference type="InterPro" id="IPR003593">
    <property type="entry name" value="AAA+_ATPase"/>
</dbReference>
<dbReference type="OrthoDB" id="6500128at2759"/>
<organism evidence="12 13">
    <name type="scientific">Golovinomyces cichoracearum</name>
    <dbReference type="NCBI Taxonomy" id="62708"/>
    <lineage>
        <taxon>Eukaryota</taxon>
        <taxon>Fungi</taxon>
        <taxon>Dikarya</taxon>
        <taxon>Ascomycota</taxon>
        <taxon>Pezizomycotina</taxon>
        <taxon>Leotiomycetes</taxon>
        <taxon>Erysiphales</taxon>
        <taxon>Erysiphaceae</taxon>
        <taxon>Golovinomyces</taxon>
    </lineage>
</organism>
<feature type="transmembrane region" description="Helical" evidence="9">
    <location>
        <begin position="297"/>
        <end position="319"/>
    </location>
</feature>
<reference evidence="12 13" key="1">
    <citation type="journal article" date="2018" name="BMC Genomics">
        <title>Comparative genome analyses reveal sequence features reflecting distinct modes of host-adaptation between dicot and monocot powdery mildew.</title>
        <authorList>
            <person name="Wu Y."/>
            <person name="Ma X."/>
            <person name="Pan Z."/>
            <person name="Kale S.D."/>
            <person name="Song Y."/>
            <person name="King H."/>
            <person name="Zhang Q."/>
            <person name="Presley C."/>
            <person name="Deng X."/>
            <person name="Wei C.I."/>
            <person name="Xiao S."/>
        </authorList>
    </citation>
    <scope>NUCLEOTIDE SEQUENCE [LARGE SCALE GENOMIC DNA]</scope>
    <source>
        <strain evidence="12">UCSC1</strain>
    </source>
</reference>
<dbReference type="InterPro" id="IPR003439">
    <property type="entry name" value="ABC_transporter-like_ATP-bd"/>
</dbReference>
<dbReference type="Pfam" id="PF00005">
    <property type="entry name" value="ABC_tran"/>
    <property type="match status" value="2"/>
</dbReference>
<dbReference type="GO" id="GO:0005524">
    <property type="term" value="F:ATP binding"/>
    <property type="evidence" value="ECO:0007669"/>
    <property type="project" value="UniProtKB-KW"/>
</dbReference>
<dbReference type="GO" id="GO:0005743">
    <property type="term" value="C:mitochondrial inner membrane"/>
    <property type="evidence" value="ECO:0007669"/>
    <property type="project" value="TreeGrafter"/>
</dbReference>
<dbReference type="InterPro" id="IPR027417">
    <property type="entry name" value="P-loop_NTPase"/>
</dbReference>
<feature type="compositionally biased region" description="Basic and acidic residues" evidence="8">
    <location>
        <begin position="650"/>
        <end position="660"/>
    </location>
</feature>
<dbReference type="SUPFAM" id="SSF90123">
    <property type="entry name" value="ABC transporter transmembrane region"/>
    <property type="match status" value="2"/>
</dbReference>
<comment type="caution">
    <text evidence="12">The sequence shown here is derived from an EMBL/GenBank/DDBJ whole genome shotgun (WGS) entry which is preliminary data.</text>
</comment>
<evidence type="ECO:0000256" key="2">
    <source>
        <dbReference type="ARBA" id="ARBA00022448"/>
    </source>
</evidence>
<evidence type="ECO:0000256" key="7">
    <source>
        <dbReference type="ARBA" id="ARBA00023136"/>
    </source>
</evidence>
<dbReference type="CDD" id="cd18577">
    <property type="entry name" value="ABC_6TM_Pgp_ABCB1_D1_like"/>
    <property type="match status" value="1"/>
</dbReference>
<keyword evidence="2" id="KW-0813">Transport</keyword>
<evidence type="ECO:0000259" key="11">
    <source>
        <dbReference type="PROSITE" id="PS50929"/>
    </source>
</evidence>
<evidence type="ECO:0000313" key="12">
    <source>
        <dbReference type="EMBL" id="RKF59269.1"/>
    </source>
</evidence>
<feature type="transmembrane region" description="Helical" evidence="9">
    <location>
        <begin position="933"/>
        <end position="951"/>
    </location>
</feature>
<dbReference type="Proteomes" id="UP000285405">
    <property type="component" value="Unassembled WGS sequence"/>
</dbReference>
<feature type="domain" description="ABC transporter" evidence="10">
    <location>
        <begin position="357"/>
        <end position="594"/>
    </location>
</feature>
<feature type="transmembrane region" description="Helical" evidence="9">
    <location>
        <begin position="265"/>
        <end position="285"/>
    </location>
</feature>
<feature type="transmembrane region" description="Helical" evidence="9">
    <location>
        <begin position="788"/>
        <end position="811"/>
    </location>
</feature>
<dbReference type="PROSITE" id="PS50893">
    <property type="entry name" value="ABC_TRANSPORTER_2"/>
    <property type="match status" value="2"/>
</dbReference>
<accession>A0A420HPH0</accession>
<sequence>MQSYSDQNEQEPWSLQYLFIFTKDHLFSLGRALAVTALSSTLHPISAILCGQIFRFLISYSSGSIVLSEMYLRISNRCISLVMLGFLSWIIEFGFMSSWIEHGERLVKGVRERLFTTLLYQDIQNYDLREDGFGPLLVRNETLIKELQSGFSQPMGFVFYEIFGLFSSLAVAFYYSWQLALLILGFVPFMLAALWLMSGTLRSVVEEQHHHLLKASKRASASIKASSTVKAHTAQDYEVLKYKESLQMVLKTNIIQARANATQIAVTKFVIAICFIGGFWFGLYMVTYGKDPGNVVIAFYTALAVVQSLEIVSTQWVLLMKGSAASRVIYKLILESQKSQVHEYVSAELPDISNSDIELKKVSFSYPGKSNQYVLQDASLIFSAGRTTFIVGRSGSGKSTIGKLLMNFYTVNQGDVLVDGKPIKVFPHEWLYQKITLVDQETLLFNETIYQNIALGRINSVCREEVINAGEIVDLKAMLRNIPCGLDNLIRQCGKSLSGGQRQRVLLSRAKLRDSPILILDEATCALDQISRDKVTAEIRKWRKNKTTVIITHEVSQVLDDEYIYVIDNGLVIEEGIRKSLAEKKNSVFTSLLTGEKNGDDKKITKQGPETSVNLIESGSVAFDSDTYGSKLRKGGFRKEKLTDQSPVKLNDDFGQKKNETVPPNRDFFSDPILELTSNEIYSGREPDSLESNKKIRDWLLRWLRKIRGLGDYSPIPNNTALEAYSLGSIETSSALTTTSIVNGEQDFSSTDSDYDSEELIQESSENLESYIIILSTVWPRLSQKDKLYLIIGIVACFTTAMATPIFAYLISNLMRVYESTGNQLKEGNKWASALLFLTFVDSIVTYLSSYCLECVGEAWVAALRVECLQKIFRQPQAWLNLEKNSPSILAQCLDLNIEEMRYLIGRFVGPVLITFWVIVLSISWSLVINWRLTLAALCCSPLIYAGIFAFNWTTSKHEKNCNEMAENASKIFTETMLNFHVIRTFQLESYFEKKYLSAISLIYSAGIRRSVYSGLVYGFVSDTISFTIIALVIYYGTSLIVRNSLSVLGCFQIVNLLLFGLGHGLTTISLIPQVNSSRAAATKILRLVNLPCNQSHEIGGNLRLLSLFPINLKDLNFTYPKNDSETLKNINMTIGKGSFTVITGPSGSGKSTIASLLLGLYIPDNAPDPTLYFAGAPLELCHLATLRNQMSIVSQDPVIFPDTIYANIAYGQFKESFFAHIEAVKQAAQDAGISEFIENLDCGYNSIIGEGGLGISRGQAQRIMIARALFRRPKLLILDEATSALDTHSAAQIRCVIQRLRNDPSNDITVVAISHCIRMMAISENIVVLNNGEIVQRGSYEQLWNQTGGPLWELTGGEGMDAQERIEMGRRIYLQERTARTQV</sequence>
<feature type="transmembrane region" description="Helical" evidence="9">
    <location>
        <begin position="1015"/>
        <end position="1035"/>
    </location>
</feature>
<comment type="subcellular location">
    <subcellularLocation>
        <location evidence="1">Membrane</location>
        <topology evidence="1">Multi-pass membrane protein</topology>
    </subcellularLocation>
</comment>
<keyword evidence="5" id="KW-0067">ATP-binding</keyword>
<dbReference type="CDD" id="cd18578">
    <property type="entry name" value="ABC_6TM_Pgp_ABCB1_D2_like"/>
    <property type="match status" value="1"/>
</dbReference>
<dbReference type="InterPro" id="IPR036640">
    <property type="entry name" value="ABC1_TM_sf"/>
</dbReference>
<proteinExistence type="predicted"/>
<feature type="domain" description="ABC transmembrane type-1" evidence="11">
    <location>
        <begin position="791"/>
        <end position="1063"/>
    </location>
</feature>
<gene>
    <name evidence="12" type="ORF">GcC1_176010</name>
</gene>
<dbReference type="Gene3D" id="3.40.50.300">
    <property type="entry name" value="P-loop containing nucleotide triphosphate hydrolases"/>
    <property type="match status" value="2"/>
</dbReference>
<evidence type="ECO:0000256" key="9">
    <source>
        <dbReference type="SAM" id="Phobius"/>
    </source>
</evidence>
<dbReference type="EMBL" id="MCBR01017672">
    <property type="protein sequence ID" value="RKF59269.1"/>
    <property type="molecule type" value="Genomic_DNA"/>
</dbReference>
<feature type="transmembrane region" description="Helical" evidence="9">
    <location>
        <begin position="181"/>
        <end position="201"/>
    </location>
</feature>
<dbReference type="GO" id="GO:0015421">
    <property type="term" value="F:ABC-type oligopeptide transporter activity"/>
    <property type="evidence" value="ECO:0007669"/>
    <property type="project" value="TreeGrafter"/>
</dbReference>
<dbReference type="SMART" id="SM00382">
    <property type="entry name" value="AAA"/>
    <property type="match status" value="2"/>
</dbReference>
<feature type="region of interest" description="Disordered" evidence="8">
    <location>
        <begin position="648"/>
        <end position="669"/>
    </location>
</feature>
<evidence type="ECO:0000256" key="3">
    <source>
        <dbReference type="ARBA" id="ARBA00022692"/>
    </source>
</evidence>
<dbReference type="PANTHER" id="PTHR43394:SF15">
    <property type="entry name" value="ALPHA-FACTOR-TRANSPORTING ATPASE"/>
    <property type="match status" value="1"/>
</dbReference>
<feature type="transmembrane region" description="Helical" evidence="9">
    <location>
        <begin position="908"/>
        <end position="927"/>
    </location>
</feature>
<evidence type="ECO:0000256" key="1">
    <source>
        <dbReference type="ARBA" id="ARBA00004141"/>
    </source>
</evidence>
<dbReference type="GO" id="GO:0090374">
    <property type="term" value="P:oligopeptide export from mitochondrion"/>
    <property type="evidence" value="ECO:0007669"/>
    <property type="project" value="TreeGrafter"/>
</dbReference>
<keyword evidence="7 9" id="KW-0472">Membrane</keyword>
<keyword evidence="3 9" id="KW-0812">Transmembrane</keyword>
<protein>
    <submittedName>
        <fullName evidence="12">Mating factor M secretion protein mam1</fullName>
    </submittedName>
</protein>
<dbReference type="Gene3D" id="1.20.1560.10">
    <property type="entry name" value="ABC transporter type 1, transmembrane domain"/>
    <property type="match status" value="2"/>
</dbReference>
<keyword evidence="4" id="KW-0547">Nucleotide-binding</keyword>
<evidence type="ECO:0000256" key="4">
    <source>
        <dbReference type="ARBA" id="ARBA00022741"/>
    </source>
</evidence>
<dbReference type="CDD" id="cd03228">
    <property type="entry name" value="ABCC_MRP_Like"/>
    <property type="match status" value="1"/>
</dbReference>
<dbReference type="FunFam" id="3.40.50.300:FF:000604">
    <property type="entry name" value="ABC transporter B family member 28"/>
    <property type="match status" value="2"/>
</dbReference>
<keyword evidence="6 9" id="KW-1133">Transmembrane helix</keyword>
<feature type="transmembrane region" description="Helical" evidence="9">
    <location>
        <begin position="74"/>
        <end position="95"/>
    </location>
</feature>
<evidence type="ECO:0000259" key="10">
    <source>
        <dbReference type="PROSITE" id="PS50893"/>
    </source>
</evidence>
<feature type="domain" description="ABC transmembrane type-1" evidence="11">
    <location>
        <begin position="32"/>
        <end position="321"/>
    </location>
</feature>
<dbReference type="InterPro" id="IPR039421">
    <property type="entry name" value="Type_1_exporter"/>
</dbReference>
<name>A0A420HPH0_9PEZI</name>
<evidence type="ECO:0000256" key="6">
    <source>
        <dbReference type="ARBA" id="ARBA00022989"/>
    </source>
</evidence>
<evidence type="ECO:0000256" key="8">
    <source>
        <dbReference type="SAM" id="MobiDB-lite"/>
    </source>
</evidence>
<evidence type="ECO:0000313" key="13">
    <source>
        <dbReference type="Proteomes" id="UP000285405"/>
    </source>
</evidence>
<dbReference type="PROSITE" id="PS50929">
    <property type="entry name" value="ABC_TM1F"/>
    <property type="match status" value="2"/>
</dbReference>
<dbReference type="PANTHER" id="PTHR43394">
    <property type="entry name" value="ATP-DEPENDENT PERMEASE MDL1, MITOCHONDRIAL"/>
    <property type="match status" value="1"/>
</dbReference>
<feature type="transmembrane region" description="Helical" evidence="9">
    <location>
        <begin position="831"/>
        <end position="848"/>
    </location>
</feature>
<dbReference type="GO" id="GO:0016887">
    <property type="term" value="F:ATP hydrolysis activity"/>
    <property type="evidence" value="ECO:0007669"/>
    <property type="project" value="InterPro"/>
</dbReference>
<dbReference type="SUPFAM" id="SSF52540">
    <property type="entry name" value="P-loop containing nucleoside triphosphate hydrolases"/>
    <property type="match status" value="2"/>
</dbReference>